<dbReference type="InterPro" id="IPR009145">
    <property type="entry name" value="U2AF_small"/>
</dbReference>
<proteinExistence type="predicted"/>
<organism evidence="9 10">
    <name type="scientific">Tritrichomonas foetus</name>
    <dbReference type="NCBI Taxonomy" id="1144522"/>
    <lineage>
        <taxon>Eukaryota</taxon>
        <taxon>Metamonada</taxon>
        <taxon>Parabasalia</taxon>
        <taxon>Tritrichomonadida</taxon>
        <taxon>Tritrichomonadidae</taxon>
        <taxon>Tritrichomonas</taxon>
    </lineage>
</organism>
<dbReference type="InterPro" id="IPR000571">
    <property type="entry name" value="Znf_CCCH"/>
</dbReference>
<dbReference type="PROSITE" id="PS50103">
    <property type="entry name" value="ZF_C3H1"/>
    <property type="match status" value="2"/>
</dbReference>
<dbReference type="VEuPathDB" id="TrichDB:TRFO_03851"/>
<dbReference type="Pfam" id="PF00076">
    <property type="entry name" value="RRM_1"/>
    <property type="match status" value="1"/>
</dbReference>
<dbReference type="PROSITE" id="PS50102">
    <property type="entry name" value="RRM"/>
    <property type="match status" value="1"/>
</dbReference>
<keyword evidence="10" id="KW-1185">Reference proteome</keyword>
<evidence type="ECO:0000256" key="3">
    <source>
        <dbReference type="ARBA" id="ARBA00022771"/>
    </source>
</evidence>
<feature type="zinc finger region" description="C3H1-type" evidence="6">
    <location>
        <begin position="145"/>
        <end position="172"/>
    </location>
</feature>
<evidence type="ECO:0000256" key="5">
    <source>
        <dbReference type="PROSITE-ProRule" id="PRU00176"/>
    </source>
</evidence>
<dbReference type="SMART" id="SM00360">
    <property type="entry name" value="RRM"/>
    <property type="match status" value="1"/>
</dbReference>
<dbReference type="InterPro" id="IPR035979">
    <property type="entry name" value="RBD_domain_sf"/>
</dbReference>
<dbReference type="GO" id="GO:0089701">
    <property type="term" value="C:U2AF complex"/>
    <property type="evidence" value="ECO:0007669"/>
    <property type="project" value="InterPro"/>
</dbReference>
<dbReference type="RefSeq" id="XP_068364783.1">
    <property type="nucleotide sequence ID" value="XM_068491556.1"/>
</dbReference>
<evidence type="ECO:0000256" key="2">
    <source>
        <dbReference type="ARBA" id="ARBA00022737"/>
    </source>
</evidence>
<reference evidence="9" key="1">
    <citation type="submission" date="2016-10" db="EMBL/GenBank/DDBJ databases">
        <authorList>
            <person name="Benchimol M."/>
            <person name="Almeida L.G."/>
            <person name="Vasconcelos A.T."/>
            <person name="Perreira-Neves A."/>
            <person name="Rosa I.A."/>
            <person name="Tasca T."/>
            <person name="Bogo M.R."/>
            <person name="de Souza W."/>
        </authorList>
    </citation>
    <scope>NUCLEOTIDE SEQUENCE [LARGE SCALE GENOMIC DNA]</scope>
    <source>
        <strain evidence="9">K</strain>
    </source>
</reference>
<keyword evidence="1 6" id="KW-0479">Metal-binding</keyword>
<evidence type="ECO:0000259" key="7">
    <source>
        <dbReference type="PROSITE" id="PS50102"/>
    </source>
</evidence>
<name>A0A1J4KK16_9EUKA</name>
<dbReference type="GeneID" id="94826260"/>
<dbReference type="InterPro" id="IPR012677">
    <property type="entry name" value="Nucleotide-bd_a/b_plait_sf"/>
</dbReference>
<dbReference type="SMART" id="SM00356">
    <property type="entry name" value="ZnF_C3H1"/>
    <property type="match status" value="2"/>
</dbReference>
<keyword evidence="5" id="KW-0694">RNA-binding</keyword>
<dbReference type="GO" id="GO:0000398">
    <property type="term" value="P:mRNA splicing, via spliceosome"/>
    <property type="evidence" value="ECO:0007669"/>
    <property type="project" value="InterPro"/>
</dbReference>
<feature type="domain" description="C3H1-type" evidence="8">
    <location>
        <begin position="8"/>
        <end position="36"/>
    </location>
</feature>
<evidence type="ECO:0000313" key="10">
    <source>
        <dbReference type="Proteomes" id="UP000179807"/>
    </source>
</evidence>
<dbReference type="GO" id="GO:0003723">
    <property type="term" value="F:RNA binding"/>
    <property type="evidence" value="ECO:0007669"/>
    <property type="project" value="UniProtKB-UniRule"/>
</dbReference>
<feature type="zinc finger region" description="C3H1-type" evidence="6">
    <location>
        <begin position="8"/>
        <end position="36"/>
    </location>
</feature>
<gene>
    <name evidence="9" type="ORF">TRFO_03851</name>
</gene>
<dbReference type="SUPFAM" id="SSF54928">
    <property type="entry name" value="RNA-binding domain, RBD"/>
    <property type="match status" value="1"/>
</dbReference>
<keyword evidence="2" id="KW-0677">Repeat</keyword>
<comment type="caution">
    <text evidence="9">The sequence shown here is derived from an EMBL/GenBank/DDBJ whole genome shotgun (WGS) entry which is preliminary data.</text>
</comment>
<dbReference type="OrthoDB" id="423462at2759"/>
<dbReference type="PRINTS" id="PR01848">
    <property type="entry name" value="U2AUXFACTOR"/>
</dbReference>
<feature type="domain" description="RRM" evidence="7">
    <location>
        <begin position="51"/>
        <end position="143"/>
    </location>
</feature>
<keyword evidence="4 6" id="KW-0862">Zinc</keyword>
<evidence type="ECO:0000256" key="4">
    <source>
        <dbReference type="ARBA" id="ARBA00022833"/>
    </source>
</evidence>
<protein>
    <submittedName>
        <fullName evidence="9">Uncharacterized protein</fullName>
    </submittedName>
</protein>
<evidence type="ECO:0000256" key="6">
    <source>
        <dbReference type="PROSITE-ProRule" id="PRU00723"/>
    </source>
</evidence>
<dbReference type="Proteomes" id="UP000179807">
    <property type="component" value="Unassembled WGS sequence"/>
</dbReference>
<sequence length="227" mass="25859">MRITNLEELDKSLCPFYDKTGCCNKEDLCNKTHRNAEINRCLIFHQMYPDPDLFINSLDDPSVVQLTDDDKQNLFNAFYIDIVSMLKQFGPLDDVVVASNKNDTLNGNVFAMFREVDAASAAYLALNGQFYAGRKIRITFSPIIRLSSAVCRVNEDEACTQGNSCNFIHPYNPSNGIMDDCFPRINRKFARAFRKSNKTSIRTTPIEALYGERREKNPTGPKIQGRY</sequence>
<evidence type="ECO:0000256" key="1">
    <source>
        <dbReference type="ARBA" id="ARBA00022723"/>
    </source>
</evidence>
<dbReference type="PANTHER" id="PTHR12620">
    <property type="entry name" value="U2 SNRNP AUXILIARY FACTOR, SMALL SUBUNIT"/>
    <property type="match status" value="1"/>
</dbReference>
<keyword evidence="3 6" id="KW-0863">Zinc-finger</keyword>
<dbReference type="FunFam" id="3.30.70.330:FF:001401">
    <property type="entry name" value="Uncharacterized protein"/>
    <property type="match status" value="1"/>
</dbReference>
<evidence type="ECO:0000259" key="8">
    <source>
        <dbReference type="PROSITE" id="PS50103"/>
    </source>
</evidence>
<feature type="domain" description="C3H1-type" evidence="8">
    <location>
        <begin position="145"/>
        <end position="172"/>
    </location>
</feature>
<accession>A0A1J4KK16</accession>
<dbReference type="InterPro" id="IPR000504">
    <property type="entry name" value="RRM_dom"/>
</dbReference>
<dbReference type="Gene3D" id="3.30.70.330">
    <property type="match status" value="1"/>
</dbReference>
<dbReference type="EMBL" id="MLAK01000582">
    <property type="protein sequence ID" value="OHT11647.1"/>
    <property type="molecule type" value="Genomic_DNA"/>
</dbReference>
<evidence type="ECO:0000313" key="9">
    <source>
        <dbReference type="EMBL" id="OHT11647.1"/>
    </source>
</evidence>
<dbReference type="GO" id="GO:0008270">
    <property type="term" value="F:zinc ion binding"/>
    <property type="evidence" value="ECO:0007669"/>
    <property type="project" value="UniProtKB-KW"/>
</dbReference>
<dbReference type="AlphaFoldDB" id="A0A1J4KK16"/>